<feature type="domain" description="ABC transporter" evidence="10">
    <location>
        <begin position="6"/>
        <end position="255"/>
    </location>
</feature>
<evidence type="ECO:0000256" key="8">
    <source>
        <dbReference type="ARBA" id="ARBA00022967"/>
    </source>
</evidence>
<dbReference type="InterPro" id="IPR013563">
    <property type="entry name" value="Oligopep_ABC_C"/>
</dbReference>
<accession>A0A4U0Z0X2</accession>
<comment type="subcellular location">
    <subcellularLocation>
        <location evidence="1">Cell inner membrane</location>
        <topology evidence="1">Peripheral membrane protein</topology>
    </subcellularLocation>
</comment>
<evidence type="ECO:0000313" key="11">
    <source>
        <dbReference type="EMBL" id="TKA96716.1"/>
    </source>
</evidence>
<keyword evidence="8" id="KW-1278">Translocase</keyword>
<dbReference type="GO" id="GO:0055085">
    <property type="term" value="P:transmembrane transport"/>
    <property type="evidence" value="ECO:0007669"/>
    <property type="project" value="UniProtKB-ARBA"/>
</dbReference>
<protein>
    <submittedName>
        <fullName evidence="11">ABC transporter ATP-binding protein</fullName>
    </submittedName>
</protein>
<dbReference type="GO" id="GO:0016887">
    <property type="term" value="F:ATP hydrolysis activity"/>
    <property type="evidence" value="ECO:0007669"/>
    <property type="project" value="InterPro"/>
</dbReference>
<dbReference type="RefSeq" id="WP_136792394.1">
    <property type="nucleotide sequence ID" value="NZ_SWAU01000078.1"/>
</dbReference>
<evidence type="ECO:0000256" key="7">
    <source>
        <dbReference type="ARBA" id="ARBA00022840"/>
    </source>
</evidence>
<gene>
    <name evidence="11" type="ORF">FAZ78_09950</name>
</gene>
<dbReference type="InterPro" id="IPR003439">
    <property type="entry name" value="ABC_transporter-like_ATP-bd"/>
</dbReference>
<dbReference type="Pfam" id="PF08352">
    <property type="entry name" value="oligo_HPY"/>
    <property type="match status" value="2"/>
</dbReference>
<evidence type="ECO:0000256" key="4">
    <source>
        <dbReference type="ARBA" id="ARBA00022475"/>
    </source>
</evidence>
<keyword evidence="7 11" id="KW-0067">ATP-binding</keyword>
<keyword evidence="4" id="KW-1003">Cell membrane</keyword>
<evidence type="ECO:0000256" key="9">
    <source>
        <dbReference type="ARBA" id="ARBA00023136"/>
    </source>
</evidence>
<dbReference type="AlphaFoldDB" id="A0A4U0Z0X2"/>
<dbReference type="GO" id="GO:0005524">
    <property type="term" value="F:ATP binding"/>
    <property type="evidence" value="ECO:0007669"/>
    <property type="project" value="UniProtKB-KW"/>
</dbReference>
<dbReference type="PROSITE" id="PS00211">
    <property type="entry name" value="ABC_TRANSPORTER_1"/>
    <property type="match status" value="2"/>
</dbReference>
<evidence type="ECO:0000313" key="12">
    <source>
        <dbReference type="Proteomes" id="UP000306340"/>
    </source>
</evidence>
<dbReference type="InterPro" id="IPR050388">
    <property type="entry name" value="ABC_Ni/Peptide_Import"/>
</dbReference>
<organism evidence="11 12">
    <name type="scientific">Cereibacter changlensis</name>
    <dbReference type="NCBI Taxonomy" id="402884"/>
    <lineage>
        <taxon>Bacteria</taxon>
        <taxon>Pseudomonadati</taxon>
        <taxon>Pseudomonadota</taxon>
        <taxon>Alphaproteobacteria</taxon>
        <taxon>Rhodobacterales</taxon>
        <taxon>Paracoccaceae</taxon>
        <taxon>Cereibacter</taxon>
    </lineage>
</organism>
<dbReference type="GO" id="GO:0015833">
    <property type="term" value="P:peptide transport"/>
    <property type="evidence" value="ECO:0007669"/>
    <property type="project" value="InterPro"/>
</dbReference>
<comment type="caution">
    <text evidence="11">The sequence shown here is derived from an EMBL/GenBank/DDBJ whole genome shotgun (WGS) entry which is preliminary data.</text>
</comment>
<evidence type="ECO:0000256" key="2">
    <source>
        <dbReference type="ARBA" id="ARBA00005417"/>
    </source>
</evidence>
<dbReference type="PROSITE" id="PS50893">
    <property type="entry name" value="ABC_TRANSPORTER_2"/>
    <property type="match status" value="2"/>
</dbReference>
<dbReference type="InterPro" id="IPR027417">
    <property type="entry name" value="P-loop_NTPase"/>
</dbReference>
<sequence>MTLLDIRGLSVDIPTRSGLLSAVRDVDLRLEKGEALGIVGESGSGKSMTALSLVNLIPKFARRSANRMRLGEIDLANLPAARLSREVLGRRIGFIFQDPMSSLNPVYTIGRQLTEGMRLHFGASEAEARRRALELLERVRIPDAERRLASFPHEMSGGQRQRVMIAMALMNSPDLLIADEPTTALDVTVQAEILSLIDELRRDLDMGVLLISHDLGVVSRVTDRVAIMYAGEIVETGPSHQIFSAAQHPYTRALMDAIPGPEAAGSALRAIPGVVGAIYGRPSACVFERRCDYARAECHLSHPLLRPRGAGELRCVLDVAPEPRQASQQMLAAPLADAAPVLVARGLRRSYLSRAGLFARAHRVEAVKGVSLEIRRGETFAIVGESGCGKSTLARMLIGLDTPDSGEILLDGKPLADLSPLEKARRLQMIFQDPNGSLNPSRTVRSIIQRPLDLQGTLPKAERAARVSMLLDRIGLAPRLHDALPHQLSGGQRQRVAIARALAAETQLVVCDEPTSALDVSIQAQILNLLNELRAELGLSLLLISHDLNVVAHMADRIAVMHEGTFVEVGPARQVMTNAAHPYTKKLLQSARNTAVAA</sequence>
<dbReference type="Pfam" id="PF00005">
    <property type="entry name" value="ABC_tran"/>
    <property type="match status" value="2"/>
</dbReference>
<reference evidence="11 12" key="1">
    <citation type="submission" date="2019-04" db="EMBL/GenBank/DDBJ databases">
        <title>Crypto-aerobic microbial life in anoxic (sulfidic) marine sediments.</title>
        <authorList>
            <person name="Bhattacharya S."/>
            <person name="Roy C."/>
            <person name="Mondal N."/>
            <person name="Sarkar J."/>
            <person name="Mandal S."/>
            <person name="Rameez M.J."/>
            <person name="Ghosh W."/>
        </authorList>
    </citation>
    <scope>NUCLEOTIDE SEQUENCE [LARGE SCALE GENOMIC DNA]</scope>
    <source>
        <strain evidence="11 12">SBBC</strain>
    </source>
</reference>
<dbReference type="InterPro" id="IPR017871">
    <property type="entry name" value="ABC_transporter-like_CS"/>
</dbReference>
<dbReference type="NCBIfam" id="NF007739">
    <property type="entry name" value="PRK10419.1"/>
    <property type="match status" value="2"/>
</dbReference>
<evidence type="ECO:0000256" key="6">
    <source>
        <dbReference type="ARBA" id="ARBA00022741"/>
    </source>
</evidence>
<feature type="domain" description="ABC transporter" evidence="10">
    <location>
        <begin position="347"/>
        <end position="588"/>
    </location>
</feature>
<keyword evidence="9" id="KW-0472">Membrane</keyword>
<dbReference type="FunFam" id="3.40.50.300:FF:000016">
    <property type="entry name" value="Oligopeptide ABC transporter ATP-binding component"/>
    <property type="match status" value="1"/>
</dbReference>
<dbReference type="NCBIfam" id="TIGR01727">
    <property type="entry name" value="oligo_HPY"/>
    <property type="match status" value="1"/>
</dbReference>
<keyword evidence="3" id="KW-0813">Transport</keyword>
<dbReference type="CDD" id="cd03257">
    <property type="entry name" value="ABC_NikE_OppD_transporters"/>
    <property type="match status" value="2"/>
</dbReference>
<dbReference type="InterPro" id="IPR003593">
    <property type="entry name" value="AAA+_ATPase"/>
</dbReference>
<comment type="similarity">
    <text evidence="2">Belongs to the ABC transporter superfamily.</text>
</comment>
<dbReference type="NCBIfam" id="NF008453">
    <property type="entry name" value="PRK11308.1"/>
    <property type="match status" value="2"/>
</dbReference>
<dbReference type="PANTHER" id="PTHR43297">
    <property type="entry name" value="OLIGOPEPTIDE TRANSPORT ATP-BINDING PROTEIN APPD"/>
    <property type="match status" value="1"/>
</dbReference>
<dbReference type="Proteomes" id="UP000306340">
    <property type="component" value="Unassembled WGS sequence"/>
</dbReference>
<dbReference type="PANTHER" id="PTHR43297:SF14">
    <property type="entry name" value="ATPASE AAA-TYPE CORE DOMAIN-CONTAINING PROTEIN"/>
    <property type="match status" value="1"/>
</dbReference>
<dbReference type="GO" id="GO:0005886">
    <property type="term" value="C:plasma membrane"/>
    <property type="evidence" value="ECO:0007669"/>
    <property type="project" value="UniProtKB-SubCell"/>
</dbReference>
<keyword evidence="6" id="KW-0547">Nucleotide-binding</keyword>
<evidence type="ECO:0000256" key="5">
    <source>
        <dbReference type="ARBA" id="ARBA00022519"/>
    </source>
</evidence>
<dbReference type="SMART" id="SM00382">
    <property type="entry name" value="AAA"/>
    <property type="match status" value="2"/>
</dbReference>
<proteinExistence type="inferred from homology"/>
<keyword evidence="5" id="KW-0997">Cell inner membrane</keyword>
<name>A0A4U0Z0X2_9RHOB</name>
<dbReference type="Gene3D" id="3.40.50.300">
    <property type="entry name" value="P-loop containing nucleotide triphosphate hydrolases"/>
    <property type="match status" value="2"/>
</dbReference>
<evidence type="ECO:0000256" key="1">
    <source>
        <dbReference type="ARBA" id="ARBA00004417"/>
    </source>
</evidence>
<dbReference type="EMBL" id="SWAU01000078">
    <property type="protein sequence ID" value="TKA96716.1"/>
    <property type="molecule type" value="Genomic_DNA"/>
</dbReference>
<evidence type="ECO:0000259" key="10">
    <source>
        <dbReference type="PROSITE" id="PS50893"/>
    </source>
</evidence>
<dbReference type="SUPFAM" id="SSF52540">
    <property type="entry name" value="P-loop containing nucleoside triphosphate hydrolases"/>
    <property type="match status" value="2"/>
</dbReference>
<evidence type="ECO:0000256" key="3">
    <source>
        <dbReference type="ARBA" id="ARBA00022448"/>
    </source>
</evidence>